<dbReference type="SUPFAM" id="SSF141868">
    <property type="entry name" value="EAL domain-like"/>
    <property type="match status" value="1"/>
</dbReference>
<dbReference type="RefSeq" id="WP_009557777.1">
    <property type="nucleotide sequence ID" value="NZ_CALZ01000062.1"/>
</dbReference>
<dbReference type="CDD" id="cd01949">
    <property type="entry name" value="GGDEF"/>
    <property type="match status" value="1"/>
</dbReference>
<dbReference type="InterPro" id="IPR013656">
    <property type="entry name" value="PAS_4"/>
</dbReference>
<evidence type="ECO:0000259" key="2">
    <source>
        <dbReference type="PROSITE" id="PS50887"/>
    </source>
</evidence>
<dbReference type="NCBIfam" id="TIGR00254">
    <property type="entry name" value="GGDEF"/>
    <property type="match status" value="1"/>
</dbReference>
<dbReference type="InterPro" id="IPR043128">
    <property type="entry name" value="Rev_trsase/Diguanyl_cyclase"/>
</dbReference>
<evidence type="ECO:0000259" key="1">
    <source>
        <dbReference type="PROSITE" id="PS50883"/>
    </source>
</evidence>
<dbReference type="NCBIfam" id="TIGR00229">
    <property type="entry name" value="sensory_box"/>
    <property type="match status" value="1"/>
</dbReference>
<dbReference type="PROSITE" id="PS50883">
    <property type="entry name" value="EAL"/>
    <property type="match status" value="1"/>
</dbReference>
<dbReference type="InterPro" id="IPR035965">
    <property type="entry name" value="PAS-like_dom_sf"/>
</dbReference>
<dbReference type="PANTHER" id="PTHR33121:SF70">
    <property type="entry name" value="SIGNALING PROTEIN YKOW"/>
    <property type="match status" value="1"/>
</dbReference>
<dbReference type="InterPro" id="IPR035919">
    <property type="entry name" value="EAL_sf"/>
</dbReference>
<proteinExistence type="predicted"/>
<dbReference type="SMART" id="SM00052">
    <property type="entry name" value="EAL"/>
    <property type="match status" value="1"/>
</dbReference>
<feature type="domain" description="GGDEF" evidence="2">
    <location>
        <begin position="170"/>
        <end position="293"/>
    </location>
</feature>
<comment type="caution">
    <text evidence="3">The sequence shown here is derived from an EMBL/GenBank/DDBJ whole genome shotgun (WGS) entry which is preliminary data.</text>
</comment>
<gene>
    <name evidence="3" type="ORF">BN146_03125</name>
</gene>
<dbReference type="SMART" id="SM00091">
    <property type="entry name" value="PAS"/>
    <property type="match status" value="2"/>
</dbReference>
<dbReference type="Gene3D" id="3.30.70.270">
    <property type="match status" value="2"/>
</dbReference>
<dbReference type="PROSITE" id="PS50887">
    <property type="entry name" value="GGDEF"/>
    <property type="match status" value="2"/>
</dbReference>
<dbReference type="InterPro" id="IPR050706">
    <property type="entry name" value="Cyclic-di-GMP_PDE-like"/>
</dbReference>
<dbReference type="Proteomes" id="UP000009325">
    <property type="component" value="Unassembled WGS sequence"/>
</dbReference>
<dbReference type="InterPro" id="IPR001633">
    <property type="entry name" value="EAL_dom"/>
</dbReference>
<feature type="domain" description="EAL" evidence="1">
    <location>
        <begin position="302"/>
        <end position="556"/>
    </location>
</feature>
<dbReference type="GO" id="GO:0071111">
    <property type="term" value="F:cyclic-guanylate-specific phosphodiesterase activity"/>
    <property type="evidence" value="ECO:0007669"/>
    <property type="project" value="InterPro"/>
</dbReference>
<dbReference type="Pfam" id="PF00563">
    <property type="entry name" value="EAL"/>
    <property type="match status" value="1"/>
</dbReference>
<dbReference type="InterPro" id="IPR029787">
    <property type="entry name" value="Nucleotide_cyclase"/>
</dbReference>
<dbReference type="CDD" id="cd00130">
    <property type="entry name" value="PAS"/>
    <property type="match status" value="1"/>
</dbReference>
<dbReference type="PANTHER" id="PTHR33121">
    <property type="entry name" value="CYCLIC DI-GMP PHOSPHODIESTERASE PDEF"/>
    <property type="match status" value="1"/>
</dbReference>
<organism evidence="3 4">
    <name type="scientific">Lactobacillus equicursoris 66c</name>
    <dbReference type="NCBI Taxonomy" id="872326"/>
    <lineage>
        <taxon>Bacteria</taxon>
        <taxon>Bacillati</taxon>
        <taxon>Bacillota</taxon>
        <taxon>Bacilli</taxon>
        <taxon>Lactobacillales</taxon>
        <taxon>Lactobacillaceae</taxon>
        <taxon>Lactobacillus</taxon>
    </lineage>
</organism>
<protein>
    <submittedName>
        <fullName evidence="3">Uncharacterized protein</fullName>
    </submittedName>
</protein>
<dbReference type="Gene3D" id="3.30.450.20">
    <property type="entry name" value="PAS domain"/>
    <property type="match status" value="1"/>
</dbReference>
<dbReference type="SUPFAM" id="SSF55073">
    <property type="entry name" value="Nucleotide cyclase"/>
    <property type="match status" value="2"/>
</dbReference>
<evidence type="ECO:0000313" key="3">
    <source>
        <dbReference type="EMBL" id="CCK83259.1"/>
    </source>
</evidence>
<dbReference type="OrthoDB" id="8731447at2"/>
<evidence type="ECO:0000313" key="4">
    <source>
        <dbReference type="Proteomes" id="UP000009325"/>
    </source>
</evidence>
<reference evidence="3 4" key="1">
    <citation type="submission" date="2012-08" db="EMBL/GenBank/DDBJ databases">
        <title>Draft Genome Sequences of Lactobacillus equicursoris CIP 110162T, isolated from thoroughbred racehorse feces and Lactobacillus sp. CRBIP 24.137 isolated from urine of human.</title>
        <authorList>
            <person name="Cousin S."/>
            <person name="Loux V."/>
            <person name="Ma L."/>
            <person name="Creno S."/>
            <person name="Clermont D."/>
            <person name="Bizet C."/>
            <person name="Bouchier C."/>
        </authorList>
    </citation>
    <scope>NUCLEOTIDE SEQUENCE [LARGE SCALE GENOMIC DNA]</scope>
    <source>
        <strain evidence="3 4">66c</strain>
    </source>
</reference>
<dbReference type="SMART" id="SM00267">
    <property type="entry name" value="GGDEF"/>
    <property type="match status" value="2"/>
</dbReference>
<dbReference type="AlphaFoldDB" id="K0NNI7"/>
<sequence length="992" mass="113532">MSDQPYDFSEEEKKIYQLCPLPLIVCQLVNGQYRVLLASDSYCNMIHSDRSSVLEYLNQSSFSRVHPADVDKLAAFSVEAFNHKESHLFYRLSISGEYHTLLASAQIMLAKDHETKLGIVTYTDLGYYHGEDLSYSFDLPHTDQISGLPNSDYFDKYGEDYLVNLFAKKGSAAVAYFDIASLRSYNEHYGFLQGNKLIRTCAQTISKYFPGCLVIRYLDDSFLAIIPAENLASKLTAISKEVASLAADRVTSLRAGVYRLNAKDTLSHAVDRAYLALRYLGDNRQSPYEVYNKTIQRYFENRDYLLGHFEEALTKGWLTVSYQPIYNIFSNKICSFEAVSRWESPGKPVKKARSFVPILEKSGLIYHLDLHVLRQVCQLLKTRRANNLTNVPIAINLSQTDFRIPSFVDHILKITQEFQIPHYLLKFDLLALPNDSDQELLQKGTSALQKHGFEIYLDRYGGENSDLSTEALINYNFSSLKIDLRNLQISSDKSKIVLTSIINMCHSLKISPIVKGIENQDMFAFVKPLGVMEVQGHYLSTELPQAELVRSPADKLETPEEQELYDGIKKVHAFNSNLLTSGGLAYLPNSIFIWDNKKLTLVYSNQAFAAWVQHLGFSDLDSFVHACNVTYTSNYNHLWNAVINCNQEDNISQFDWITDAEEFKVRLQLVAKTDNMAAFLSDGYKVRDRPKQIDYQAISGINEDLIKKALIETTNVGLFWKNHDLNFLGANQRFLDYFGLTLNELEQKKSLFLATDPRFKQILDQEEQILKDGVTIDNYLETTVKGRKHTFRYFLSPIYDESQISGLIGIVVDATAKMAELTSLRQETTRDPLTTLKNRRSFDRDFAYLTQQKLMVMMIDIDYFKEFNDQFGHRYGDDVLKKVATCLLKTYGIGNCYRYGGDEFIVIQNFHTSEIVLEKDRQLRQLLSQIPILDLKFDVKISAGYVYGQASDEKAIYDMINQADSCLYHSKEQGRNQITGKEFHPVAKPKID</sequence>
<accession>K0NNI7</accession>
<dbReference type="Pfam" id="PF00990">
    <property type="entry name" value="GGDEF"/>
    <property type="match status" value="2"/>
</dbReference>
<feature type="domain" description="GGDEF" evidence="2">
    <location>
        <begin position="852"/>
        <end position="983"/>
    </location>
</feature>
<dbReference type="SUPFAM" id="SSF55785">
    <property type="entry name" value="PYP-like sensor domain (PAS domain)"/>
    <property type="match status" value="1"/>
</dbReference>
<dbReference type="InterPro" id="IPR000160">
    <property type="entry name" value="GGDEF_dom"/>
</dbReference>
<dbReference type="InterPro" id="IPR000014">
    <property type="entry name" value="PAS"/>
</dbReference>
<dbReference type="Gene3D" id="3.20.20.450">
    <property type="entry name" value="EAL domain"/>
    <property type="match status" value="1"/>
</dbReference>
<name>K0NNI7_9LACO</name>
<dbReference type="EMBL" id="CALZ01000062">
    <property type="protein sequence ID" value="CCK83259.1"/>
    <property type="molecule type" value="Genomic_DNA"/>
</dbReference>
<dbReference type="CDD" id="cd01948">
    <property type="entry name" value="EAL"/>
    <property type="match status" value="1"/>
</dbReference>
<dbReference type="Pfam" id="PF08448">
    <property type="entry name" value="PAS_4"/>
    <property type="match status" value="1"/>
</dbReference>